<dbReference type="PANTHER" id="PTHR30349">
    <property type="entry name" value="PHAGE INTEGRASE-RELATED"/>
    <property type="match status" value="1"/>
</dbReference>
<evidence type="ECO:0000256" key="2">
    <source>
        <dbReference type="ARBA" id="ARBA00022908"/>
    </source>
</evidence>
<dbReference type="PROSITE" id="PS51900">
    <property type="entry name" value="CB"/>
    <property type="match status" value="1"/>
</dbReference>
<proteinExistence type="predicted"/>
<evidence type="ECO:0000256" key="1">
    <source>
        <dbReference type="ARBA" id="ARBA00022829"/>
    </source>
</evidence>
<reference evidence="8 9" key="1">
    <citation type="submission" date="2016-08" db="EMBL/GenBank/DDBJ databases">
        <authorList>
            <person name="Seilhamer J.J."/>
        </authorList>
    </citation>
    <scope>NUCLEOTIDE SEQUENCE [LARGE SCALE GENOMIC DNA]</scope>
    <source>
        <strain evidence="8 9">CCBAU 10071</strain>
    </source>
</reference>
<keyword evidence="4" id="KW-0233">DNA recombination</keyword>
<protein>
    <submittedName>
        <fullName evidence="8">Site-specific recombinase XerD</fullName>
    </submittedName>
</protein>
<dbReference type="InterPro" id="IPR002104">
    <property type="entry name" value="Integrase_catalytic"/>
</dbReference>
<feature type="domain" description="Tyr recombinase" evidence="6">
    <location>
        <begin position="123"/>
        <end position="309"/>
    </location>
</feature>
<dbReference type="InterPro" id="IPR044068">
    <property type="entry name" value="CB"/>
</dbReference>
<evidence type="ECO:0000256" key="3">
    <source>
        <dbReference type="ARBA" id="ARBA00023125"/>
    </source>
</evidence>
<dbReference type="InterPro" id="IPR010998">
    <property type="entry name" value="Integrase_recombinase_N"/>
</dbReference>
<dbReference type="Pfam" id="PF02899">
    <property type="entry name" value="Phage_int_SAM_1"/>
    <property type="match status" value="1"/>
</dbReference>
<dbReference type="InterPro" id="IPR011010">
    <property type="entry name" value="DNA_brk_join_enz"/>
</dbReference>
<evidence type="ECO:0000256" key="5">
    <source>
        <dbReference type="PROSITE-ProRule" id="PRU01248"/>
    </source>
</evidence>
<dbReference type="GO" id="GO:0006310">
    <property type="term" value="P:DNA recombination"/>
    <property type="evidence" value="ECO:0007669"/>
    <property type="project" value="UniProtKB-KW"/>
</dbReference>
<dbReference type="Proteomes" id="UP000183174">
    <property type="component" value="Unassembled WGS sequence"/>
</dbReference>
<organism evidence="8 9">
    <name type="scientific">Bradyrhizobium yuanmingense</name>
    <dbReference type="NCBI Taxonomy" id="108015"/>
    <lineage>
        <taxon>Bacteria</taxon>
        <taxon>Pseudomonadati</taxon>
        <taxon>Pseudomonadota</taxon>
        <taxon>Alphaproteobacteria</taxon>
        <taxon>Hyphomicrobiales</taxon>
        <taxon>Nitrobacteraceae</taxon>
        <taxon>Bradyrhizobium</taxon>
    </lineage>
</organism>
<gene>
    <name evidence="8" type="ORF">GA0061099_10604</name>
</gene>
<dbReference type="EMBL" id="FMAE01000060">
    <property type="protein sequence ID" value="SCB53360.1"/>
    <property type="molecule type" value="Genomic_DNA"/>
</dbReference>
<keyword evidence="1" id="KW-0159">Chromosome partition</keyword>
<evidence type="ECO:0000259" key="6">
    <source>
        <dbReference type="PROSITE" id="PS51898"/>
    </source>
</evidence>
<evidence type="ECO:0000256" key="4">
    <source>
        <dbReference type="ARBA" id="ARBA00023172"/>
    </source>
</evidence>
<evidence type="ECO:0000259" key="7">
    <source>
        <dbReference type="PROSITE" id="PS51900"/>
    </source>
</evidence>
<dbReference type="PROSITE" id="PS51898">
    <property type="entry name" value="TYR_RECOMBINASE"/>
    <property type="match status" value="1"/>
</dbReference>
<dbReference type="RefSeq" id="WP_074448643.1">
    <property type="nucleotide sequence ID" value="NZ_FMAE01000060.1"/>
</dbReference>
<dbReference type="InterPro" id="IPR050090">
    <property type="entry name" value="Tyrosine_recombinase_XerCD"/>
</dbReference>
<dbReference type="InterPro" id="IPR013762">
    <property type="entry name" value="Integrase-like_cat_sf"/>
</dbReference>
<feature type="domain" description="Core-binding (CB)" evidence="7">
    <location>
        <begin position="10"/>
        <end position="99"/>
    </location>
</feature>
<dbReference type="SUPFAM" id="SSF56349">
    <property type="entry name" value="DNA breaking-rejoining enzymes"/>
    <property type="match status" value="1"/>
</dbReference>
<dbReference type="GO" id="GO:0007059">
    <property type="term" value="P:chromosome segregation"/>
    <property type="evidence" value="ECO:0007669"/>
    <property type="project" value="UniProtKB-KW"/>
</dbReference>
<dbReference type="AlphaFoldDB" id="A0A1C3XM84"/>
<evidence type="ECO:0000313" key="8">
    <source>
        <dbReference type="EMBL" id="SCB53360.1"/>
    </source>
</evidence>
<dbReference type="InterPro" id="IPR004107">
    <property type="entry name" value="Integrase_SAM-like_N"/>
</dbReference>
<dbReference type="Gene3D" id="1.10.443.10">
    <property type="entry name" value="Intergrase catalytic core"/>
    <property type="match status" value="1"/>
</dbReference>
<keyword evidence="3 5" id="KW-0238">DNA-binding</keyword>
<dbReference type="GO" id="GO:0015074">
    <property type="term" value="P:DNA integration"/>
    <property type="evidence" value="ECO:0007669"/>
    <property type="project" value="UniProtKB-KW"/>
</dbReference>
<sequence>MTNMIPSFPMLLQRFFVAYLRQQRAVSPSTLAAYRDTFKLLLAFSLKAIGKAPTDLALTGLNATLILSFLDHLEGERKNSVRSRNARLSAIRSFLKFAAHEDLTSLAVIERSLAVPQKRHDKAVLGFLSRSEMDALIAAPDCATWAGRRDQAMFMLLYNTGARVSEAIGLRVGDVVLDVSPVAHLHGKGRKRRSVPLWKATATTLRQWLRHLPDTGPQGYLFPSSAGKQLSRSSVTQRLAQAVAQATSKLPALAERAISPHTIRHTTAMHLLQSGVDITVIALWLRHEHPSTTHIYMEADLKMKEEALSRLQPIAATPARYRPPDQLMAFLQSL</sequence>
<dbReference type="Gene3D" id="1.10.150.130">
    <property type="match status" value="1"/>
</dbReference>
<dbReference type="PANTHER" id="PTHR30349:SF81">
    <property type="entry name" value="TYROSINE RECOMBINASE XERC"/>
    <property type="match status" value="1"/>
</dbReference>
<name>A0A1C3XM84_9BRAD</name>
<dbReference type="Pfam" id="PF00589">
    <property type="entry name" value="Phage_integrase"/>
    <property type="match status" value="1"/>
</dbReference>
<dbReference type="GO" id="GO:0003677">
    <property type="term" value="F:DNA binding"/>
    <property type="evidence" value="ECO:0007669"/>
    <property type="project" value="UniProtKB-UniRule"/>
</dbReference>
<evidence type="ECO:0000313" key="9">
    <source>
        <dbReference type="Proteomes" id="UP000183174"/>
    </source>
</evidence>
<accession>A0A1C3XM84</accession>
<dbReference type="SUPFAM" id="SSF47823">
    <property type="entry name" value="lambda integrase-like, N-terminal domain"/>
    <property type="match status" value="1"/>
</dbReference>
<keyword evidence="2" id="KW-0229">DNA integration</keyword>